<comment type="similarity">
    <text evidence="1">Belongs to the ROK (NagC/XylR) family.</text>
</comment>
<keyword evidence="2" id="KW-0808">Transferase</keyword>
<accession>A0A2T0RP06</accession>
<dbReference type="AlphaFoldDB" id="A0A2T0RP06"/>
<dbReference type="PANTHER" id="PTHR18964:SF149">
    <property type="entry name" value="BIFUNCTIONAL UDP-N-ACETYLGLUCOSAMINE 2-EPIMERASE_N-ACETYLMANNOSAMINE KINASE"/>
    <property type="match status" value="1"/>
</dbReference>
<dbReference type="Gene3D" id="3.30.420.40">
    <property type="match status" value="2"/>
</dbReference>
<dbReference type="PANTHER" id="PTHR18964">
    <property type="entry name" value="ROK (REPRESSOR, ORF, KINASE) FAMILY"/>
    <property type="match status" value="1"/>
</dbReference>
<dbReference type="SUPFAM" id="SSF53067">
    <property type="entry name" value="Actin-like ATPase domain"/>
    <property type="match status" value="1"/>
</dbReference>
<dbReference type="InterPro" id="IPR043129">
    <property type="entry name" value="ATPase_NBD"/>
</dbReference>
<comment type="caution">
    <text evidence="2">The sequence shown here is derived from an EMBL/GenBank/DDBJ whole genome shotgun (WGS) entry which is preliminary data.</text>
</comment>
<protein>
    <submittedName>
        <fullName evidence="2">Putative NBD/HSP70 family sugar kinase</fullName>
    </submittedName>
</protein>
<dbReference type="RefSeq" id="WP_106129870.1">
    <property type="nucleotide sequence ID" value="NZ_PVZG01000016.1"/>
</dbReference>
<sequence>MTQARALPQTVLREATDRRLLDETIRQGRTTRAELADVTGYSRPTVSEAVRRLVGSGLLDATGLKETGRRGRVGTFYSLGARAGWVLGLELDQSGVHARSADLAGRTLGDLRRPPTPPGDRDALVAGVRAAVGAVTGGEGPLRAVAVSIANPVDPLTHQTVPLAGTPFPEGLLSPGEMIGDLLPAPILVDNDVNLAALAEHRTGRAAGAPSFAYVYVGAGLGVGLYLGDQLIRGAHGLAGEIGYLPGVNAPTLAGDLASRGLARSDAPSNDVAALLRALDDGDERILTVLADAVGRAIISVAAVVDPALVLLGGPVGTHPALLPRVRAGLAFPGPLEVEHGTLGTEAALTGALHLAVEHARAAAVASGPGTRG</sequence>
<name>A0A2T0RP06_9ACTN</name>
<dbReference type="Proteomes" id="UP000239209">
    <property type="component" value="Unassembled WGS sequence"/>
</dbReference>
<dbReference type="Gene3D" id="1.10.10.10">
    <property type="entry name" value="Winged helix-like DNA-binding domain superfamily/Winged helix DNA-binding domain"/>
    <property type="match status" value="1"/>
</dbReference>
<dbReference type="GO" id="GO:0016301">
    <property type="term" value="F:kinase activity"/>
    <property type="evidence" value="ECO:0007669"/>
    <property type="project" value="UniProtKB-KW"/>
</dbReference>
<evidence type="ECO:0000313" key="3">
    <source>
        <dbReference type="Proteomes" id="UP000239209"/>
    </source>
</evidence>
<proteinExistence type="inferred from homology"/>
<dbReference type="EMBL" id="PVZG01000016">
    <property type="protein sequence ID" value="PRY22881.1"/>
    <property type="molecule type" value="Genomic_DNA"/>
</dbReference>
<evidence type="ECO:0000313" key="2">
    <source>
        <dbReference type="EMBL" id="PRY22881.1"/>
    </source>
</evidence>
<dbReference type="InterPro" id="IPR036388">
    <property type="entry name" value="WH-like_DNA-bd_sf"/>
</dbReference>
<keyword evidence="3" id="KW-1185">Reference proteome</keyword>
<dbReference type="InterPro" id="IPR000600">
    <property type="entry name" value="ROK"/>
</dbReference>
<dbReference type="CDD" id="cd00090">
    <property type="entry name" value="HTH_ARSR"/>
    <property type="match status" value="1"/>
</dbReference>
<dbReference type="Pfam" id="PF13412">
    <property type="entry name" value="HTH_24"/>
    <property type="match status" value="1"/>
</dbReference>
<dbReference type="InterPro" id="IPR011991">
    <property type="entry name" value="ArsR-like_HTH"/>
</dbReference>
<dbReference type="OrthoDB" id="3189808at2"/>
<organism evidence="2 3">
    <name type="scientific">Pseudosporangium ferrugineum</name>
    <dbReference type="NCBI Taxonomy" id="439699"/>
    <lineage>
        <taxon>Bacteria</taxon>
        <taxon>Bacillati</taxon>
        <taxon>Actinomycetota</taxon>
        <taxon>Actinomycetes</taxon>
        <taxon>Micromonosporales</taxon>
        <taxon>Micromonosporaceae</taxon>
        <taxon>Pseudosporangium</taxon>
    </lineage>
</organism>
<dbReference type="InterPro" id="IPR036390">
    <property type="entry name" value="WH_DNA-bd_sf"/>
</dbReference>
<gene>
    <name evidence="2" type="ORF">CLV70_116141</name>
</gene>
<keyword evidence="2" id="KW-0418">Kinase</keyword>
<dbReference type="SUPFAM" id="SSF46785">
    <property type="entry name" value="Winged helix' DNA-binding domain"/>
    <property type="match status" value="1"/>
</dbReference>
<evidence type="ECO:0000256" key="1">
    <source>
        <dbReference type="ARBA" id="ARBA00006479"/>
    </source>
</evidence>
<reference evidence="2 3" key="1">
    <citation type="submission" date="2018-03" db="EMBL/GenBank/DDBJ databases">
        <title>Genomic Encyclopedia of Archaeal and Bacterial Type Strains, Phase II (KMG-II): from individual species to whole genera.</title>
        <authorList>
            <person name="Goeker M."/>
        </authorList>
    </citation>
    <scope>NUCLEOTIDE SEQUENCE [LARGE SCALE GENOMIC DNA]</scope>
    <source>
        <strain evidence="2 3">DSM 45348</strain>
    </source>
</reference>
<dbReference type="Pfam" id="PF00480">
    <property type="entry name" value="ROK"/>
    <property type="match status" value="1"/>
</dbReference>